<evidence type="ECO:0008006" key="6">
    <source>
        <dbReference type="Google" id="ProtNLM"/>
    </source>
</evidence>
<evidence type="ECO:0000256" key="2">
    <source>
        <dbReference type="ARBA" id="ARBA00023002"/>
    </source>
</evidence>
<keyword evidence="2" id="KW-0560">Oxidoreductase</keyword>
<proteinExistence type="inferred from homology"/>
<accession>A0A086Y9G5</accession>
<dbReference type="InterPro" id="IPR002347">
    <property type="entry name" value="SDR_fam"/>
</dbReference>
<dbReference type="GO" id="GO:0016491">
    <property type="term" value="F:oxidoreductase activity"/>
    <property type="evidence" value="ECO:0007669"/>
    <property type="project" value="UniProtKB-KW"/>
</dbReference>
<keyword evidence="5" id="KW-1185">Reference proteome</keyword>
<protein>
    <recommendedName>
        <fullName evidence="6">Oxidoreductase</fullName>
    </recommendedName>
</protein>
<evidence type="ECO:0000256" key="3">
    <source>
        <dbReference type="RuleBase" id="RU000363"/>
    </source>
</evidence>
<name>A0A086Y9G5_9RHOB</name>
<dbReference type="PRINTS" id="PR00081">
    <property type="entry name" value="GDHRDH"/>
</dbReference>
<dbReference type="InterPro" id="IPR036291">
    <property type="entry name" value="NAD(P)-bd_dom_sf"/>
</dbReference>
<organism evidence="4 5">
    <name type="scientific">Paenirhodobacter enshiensis</name>
    <dbReference type="NCBI Taxonomy" id="1105367"/>
    <lineage>
        <taxon>Bacteria</taxon>
        <taxon>Pseudomonadati</taxon>
        <taxon>Pseudomonadota</taxon>
        <taxon>Alphaproteobacteria</taxon>
        <taxon>Rhodobacterales</taxon>
        <taxon>Rhodobacter group</taxon>
        <taxon>Paenirhodobacter</taxon>
    </lineage>
</organism>
<evidence type="ECO:0000313" key="4">
    <source>
        <dbReference type="EMBL" id="KFI30915.1"/>
    </source>
</evidence>
<dbReference type="PRINTS" id="PR00080">
    <property type="entry name" value="SDRFAMILY"/>
</dbReference>
<dbReference type="EMBL" id="JFZB01000001">
    <property type="protein sequence ID" value="KFI30915.1"/>
    <property type="molecule type" value="Genomic_DNA"/>
</dbReference>
<dbReference type="Pfam" id="PF00106">
    <property type="entry name" value="adh_short"/>
    <property type="match status" value="1"/>
</dbReference>
<dbReference type="eggNOG" id="COG1028">
    <property type="taxonomic scope" value="Bacteria"/>
</dbReference>
<dbReference type="CDD" id="cd05374">
    <property type="entry name" value="17beta-HSD-like_SDR_c"/>
    <property type="match status" value="1"/>
</dbReference>
<dbReference type="OrthoDB" id="9793825at2"/>
<comment type="similarity">
    <text evidence="1 3">Belongs to the short-chain dehydrogenases/reductases (SDR) family.</text>
</comment>
<dbReference type="AlphaFoldDB" id="A0A086Y9G5"/>
<reference evidence="4 5" key="1">
    <citation type="submission" date="2014-03" db="EMBL/GenBank/DDBJ databases">
        <title>Genome of Paenirhodobacter enshiensis DW2-9.</title>
        <authorList>
            <person name="Wang D."/>
            <person name="Wang G."/>
        </authorList>
    </citation>
    <scope>NUCLEOTIDE SEQUENCE [LARGE SCALE GENOMIC DNA]</scope>
    <source>
        <strain evidence="4 5">DW2-9</strain>
    </source>
</reference>
<dbReference type="Gene3D" id="3.40.50.720">
    <property type="entry name" value="NAD(P)-binding Rossmann-like Domain"/>
    <property type="match status" value="1"/>
</dbReference>
<dbReference type="InterPro" id="IPR020904">
    <property type="entry name" value="Sc_DH/Rdtase_CS"/>
</dbReference>
<comment type="caution">
    <text evidence="4">The sequence shown here is derived from an EMBL/GenBank/DDBJ whole genome shotgun (WGS) entry which is preliminary data.</text>
</comment>
<sequence length="277" mass="30568">MTKTILITGCSSGIGLDAARGLTRKGWVVLATCRREEDCARLRDEGLTSFVLDVGDPASIAAGWERAMEITGGTLDAIYNNAAFATPGAVEDLPPGALRENFETNLFGLHDLTIRAIRVMRAQGGYGRIVQCSSVLGIVGTPWRGSYVATKFALEGLTEALRLEMRDTDIHVSILNPGPIPTAFRKNSIPHFEKWVDWKTSARREQYEGSLLKRLYQPGGKPDRFELPPSAVTAALLRALTDPKPRAHYHITHATRLAELLRRVAPMSVRDWFLSRS</sequence>
<gene>
    <name evidence="4" type="ORF">CG50_04290</name>
</gene>
<dbReference type="STRING" id="1105367.CG50_04290"/>
<dbReference type="RefSeq" id="WP_036634167.1">
    <property type="nucleotide sequence ID" value="NZ_JFZB01000001.1"/>
</dbReference>
<dbReference type="PROSITE" id="PS00061">
    <property type="entry name" value="ADH_SHORT"/>
    <property type="match status" value="1"/>
</dbReference>
<evidence type="ECO:0000256" key="1">
    <source>
        <dbReference type="ARBA" id="ARBA00006484"/>
    </source>
</evidence>
<evidence type="ECO:0000313" key="5">
    <source>
        <dbReference type="Proteomes" id="UP000028824"/>
    </source>
</evidence>
<dbReference type="Proteomes" id="UP000028824">
    <property type="component" value="Unassembled WGS sequence"/>
</dbReference>
<dbReference type="PANTHER" id="PTHR44169:SF6">
    <property type="entry name" value="NADPH-DEPENDENT 1-ACYLDIHYDROXYACETONE PHOSPHATE REDUCTASE"/>
    <property type="match status" value="1"/>
</dbReference>
<dbReference type="PANTHER" id="PTHR44169">
    <property type="entry name" value="NADPH-DEPENDENT 1-ACYLDIHYDROXYACETONE PHOSPHATE REDUCTASE"/>
    <property type="match status" value="1"/>
</dbReference>
<dbReference type="SUPFAM" id="SSF51735">
    <property type="entry name" value="NAD(P)-binding Rossmann-fold domains"/>
    <property type="match status" value="1"/>
</dbReference>